<organism evidence="2">
    <name type="scientific">bioreactor metagenome</name>
    <dbReference type="NCBI Taxonomy" id="1076179"/>
    <lineage>
        <taxon>unclassified sequences</taxon>
        <taxon>metagenomes</taxon>
        <taxon>ecological metagenomes</taxon>
    </lineage>
</organism>
<protein>
    <recommendedName>
        <fullName evidence="1">YgjP-like metallopeptidase domain-containing protein</fullName>
    </recommendedName>
</protein>
<accession>A0A645CT89</accession>
<feature type="domain" description="YgjP-like metallopeptidase" evidence="1">
    <location>
        <begin position="29"/>
        <end position="230"/>
    </location>
</feature>
<dbReference type="EMBL" id="VSSQ01029817">
    <property type="protein sequence ID" value="MPM80099.1"/>
    <property type="molecule type" value="Genomic_DNA"/>
</dbReference>
<gene>
    <name evidence="2" type="ORF">SDC9_127145</name>
</gene>
<sequence length="238" mass="26554">MPARPTETSRRIVVAGQTLDYTLRRSARRSIGLSIDQRGLRVGAPQGAALRDIEALIRQHGDWVLDKLAAWRERPAATRFAVVDGAVLDLLGSPTRLRVAPAKRASACFATDEIRLAVPAATDPARVLEAALRERARALFAERLAHFAPQLGVAAPPLRLSSARTRWGSCNARGNIALNWRLLLLPPAIVDYVVCHELAHLKEMNHSPRFWSVVEQLCPDWRARRLELRHLGRQLPQF</sequence>
<dbReference type="InterPro" id="IPR053136">
    <property type="entry name" value="UTP_pyrophosphatase-like"/>
</dbReference>
<evidence type="ECO:0000259" key="1">
    <source>
        <dbReference type="Pfam" id="PF01863"/>
    </source>
</evidence>
<dbReference type="CDD" id="cd07344">
    <property type="entry name" value="M48_yhfN_like"/>
    <property type="match status" value="1"/>
</dbReference>
<dbReference type="PANTHER" id="PTHR30399">
    <property type="entry name" value="UNCHARACTERIZED PROTEIN YGJP"/>
    <property type="match status" value="1"/>
</dbReference>
<name>A0A645CT89_9ZZZZ</name>
<dbReference type="InterPro" id="IPR002725">
    <property type="entry name" value="YgjP-like_metallopeptidase"/>
</dbReference>
<dbReference type="PANTHER" id="PTHR30399:SF1">
    <property type="entry name" value="UTP PYROPHOSPHATASE"/>
    <property type="match status" value="1"/>
</dbReference>
<proteinExistence type="predicted"/>
<dbReference type="AlphaFoldDB" id="A0A645CT89"/>
<comment type="caution">
    <text evidence="2">The sequence shown here is derived from an EMBL/GenBank/DDBJ whole genome shotgun (WGS) entry which is preliminary data.</text>
</comment>
<reference evidence="2" key="1">
    <citation type="submission" date="2019-08" db="EMBL/GenBank/DDBJ databases">
        <authorList>
            <person name="Kucharzyk K."/>
            <person name="Murdoch R.W."/>
            <person name="Higgins S."/>
            <person name="Loffler F."/>
        </authorList>
    </citation>
    <scope>NUCLEOTIDE SEQUENCE</scope>
</reference>
<dbReference type="Gene3D" id="3.30.2010.10">
    <property type="entry name" value="Metalloproteases ('zincins'), catalytic domain"/>
    <property type="match status" value="1"/>
</dbReference>
<dbReference type="Pfam" id="PF01863">
    <property type="entry name" value="YgjP-like"/>
    <property type="match status" value="1"/>
</dbReference>
<evidence type="ECO:0000313" key="2">
    <source>
        <dbReference type="EMBL" id="MPM80099.1"/>
    </source>
</evidence>